<feature type="signal peptide" evidence="1">
    <location>
        <begin position="1"/>
        <end position="32"/>
    </location>
</feature>
<dbReference type="InterPro" id="IPR006311">
    <property type="entry name" value="TAT_signal"/>
</dbReference>
<dbReference type="Gene3D" id="2.40.128.600">
    <property type="match status" value="1"/>
</dbReference>
<dbReference type="RefSeq" id="WP_123254809.1">
    <property type="nucleotide sequence ID" value="NZ_RBED01000078.1"/>
</dbReference>
<dbReference type="AlphaFoldDB" id="A0A3N0C3K3"/>
<evidence type="ECO:0000259" key="3">
    <source>
        <dbReference type="Pfam" id="PF11954"/>
    </source>
</evidence>
<dbReference type="InterPro" id="IPR012338">
    <property type="entry name" value="Beta-lactam/transpept-like"/>
</dbReference>
<accession>A0A3N0C3K3</accession>
<dbReference type="Pfam" id="PF11954">
    <property type="entry name" value="DUF3471"/>
    <property type="match status" value="1"/>
</dbReference>
<feature type="chain" id="PRO_5038974466" evidence="1">
    <location>
        <begin position="33"/>
        <end position="583"/>
    </location>
</feature>
<evidence type="ECO:0000313" key="4">
    <source>
        <dbReference type="EMBL" id="RNL57258.1"/>
    </source>
</evidence>
<evidence type="ECO:0000259" key="2">
    <source>
        <dbReference type="Pfam" id="PF00144"/>
    </source>
</evidence>
<reference evidence="4 5" key="1">
    <citation type="submission" date="2018-10" db="EMBL/GenBank/DDBJ databases">
        <title>Genome sequencing of Arthrobacter oryzae TNB02.</title>
        <authorList>
            <person name="Cho Y.-J."/>
            <person name="Cho A."/>
            <person name="Kim O.-S."/>
        </authorList>
    </citation>
    <scope>NUCLEOTIDE SEQUENCE [LARGE SCALE GENOMIC DNA]</scope>
    <source>
        <strain evidence="4 5">TNB02</strain>
    </source>
</reference>
<evidence type="ECO:0000313" key="5">
    <source>
        <dbReference type="Proteomes" id="UP000273807"/>
    </source>
</evidence>
<dbReference type="PANTHER" id="PTHR46825">
    <property type="entry name" value="D-ALANYL-D-ALANINE-CARBOXYPEPTIDASE/ENDOPEPTIDASE AMPH"/>
    <property type="match status" value="1"/>
</dbReference>
<dbReference type="GO" id="GO:0016787">
    <property type="term" value="F:hydrolase activity"/>
    <property type="evidence" value="ECO:0007669"/>
    <property type="project" value="UniProtKB-KW"/>
</dbReference>
<dbReference type="PROSITE" id="PS51257">
    <property type="entry name" value="PROKAR_LIPOPROTEIN"/>
    <property type="match status" value="1"/>
</dbReference>
<comment type="caution">
    <text evidence="4">The sequence shown here is derived from an EMBL/GenBank/DDBJ whole genome shotgun (WGS) entry which is preliminary data.</text>
</comment>
<dbReference type="Gene3D" id="3.40.710.10">
    <property type="entry name" value="DD-peptidase/beta-lactamase superfamily"/>
    <property type="match status" value="1"/>
</dbReference>
<dbReference type="EMBL" id="RBED01000078">
    <property type="protein sequence ID" value="RNL57258.1"/>
    <property type="molecule type" value="Genomic_DNA"/>
</dbReference>
<dbReference type="Pfam" id="PF00144">
    <property type="entry name" value="Beta-lactamase"/>
    <property type="match status" value="1"/>
</dbReference>
<dbReference type="InterPro" id="IPR021860">
    <property type="entry name" value="Peptidase_S12_Pab87-rel_C"/>
</dbReference>
<dbReference type="SUPFAM" id="SSF56601">
    <property type="entry name" value="beta-lactamase/transpeptidase-like"/>
    <property type="match status" value="1"/>
</dbReference>
<sequence length="583" mass="61648">MDKIVSVPPNRRALLKTIGVGAAGFASFPLLSACTGVSAQSAASASASSSLLPAPPGQIEPLLDRPKVTAALAWLDGFIRDAMDQTGLPGMAVAVVYQDEVVYSEGFGVREVGKPERIGPDTVFLLASVSKPLASTVVAGVVGRQVVNWTDPVIEHNKSFALKDDFVTRNASFADLMAHRSGLKTGAGDLLEDLGFDRAYILGHLNQEPLDTFRSSYNYSNFGYTEAGQAAADAMKMTWEDLAEEILFRPLGMSASSYRHSDYENATDKASIHVPLGNKQWSAQFRRNADSEAPAGGASSSVRDMAQWLRLQIGNGSYQGKPVIDPAALQTTHVPHAVSGPALAPAARSHFYGLGWNVSYDDQARVQLGHSGAFNLGTATAVAMLPGERLAIVALTNGRPQGIPEAITSGFLDTAQHGSPTVDWLAFTAGIFNQIYESGKPAIDYAKAPSAPSPARANSAYTGTYDNTYYGPLVVSEQEGKLAMRMGPAGSPTIFPLTHFDGDTFSFESIGENGNGLAGALFAEGGDGSSPAVTLDFYDVTGLGNFTRAHSGAYLRDPAVRREIVTRRSRALLLGLHAGASGR</sequence>
<gene>
    <name evidence="4" type="ORF">D7003_07320</name>
</gene>
<dbReference type="InterPro" id="IPR050491">
    <property type="entry name" value="AmpC-like"/>
</dbReference>
<evidence type="ECO:0000256" key="1">
    <source>
        <dbReference type="SAM" id="SignalP"/>
    </source>
</evidence>
<protein>
    <submittedName>
        <fullName evidence="4">Serine hydrolase</fullName>
    </submittedName>
</protein>
<keyword evidence="1" id="KW-0732">Signal</keyword>
<dbReference type="OrthoDB" id="5377981at2"/>
<dbReference type="Proteomes" id="UP000273807">
    <property type="component" value="Unassembled WGS sequence"/>
</dbReference>
<proteinExistence type="predicted"/>
<feature type="domain" description="Beta-lactamase-related" evidence="2">
    <location>
        <begin position="75"/>
        <end position="400"/>
    </location>
</feature>
<feature type="domain" description="Peptidase S12 Pab87-related C-terminal" evidence="3">
    <location>
        <begin position="450"/>
        <end position="534"/>
    </location>
</feature>
<dbReference type="PROSITE" id="PS51318">
    <property type="entry name" value="TAT"/>
    <property type="match status" value="1"/>
</dbReference>
<dbReference type="InterPro" id="IPR001466">
    <property type="entry name" value="Beta-lactam-related"/>
</dbReference>
<organism evidence="4 5">
    <name type="scientific">Arthrobacter oryzae</name>
    <dbReference type="NCBI Taxonomy" id="409290"/>
    <lineage>
        <taxon>Bacteria</taxon>
        <taxon>Bacillati</taxon>
        <taxon>Actinomycetota</taxon>
        <taxon>Actinomycetes</taxon>
        <taxon>Micrococcales</taxon>
        <taxon>Micrococcaceae</taxon>
        <taxon>Arthrobacter</taxon>
    </lineage>
</organism>
<keyword evidence="5" id="KW-1185">Reference proteome</keyword>
<keyword evidence="4" id="KW-0378">Hydrolase</keyword>
<dbReference type="PANTHER" id="PTHR46825:SF15">
    <property type="entry name" value="BETA-LACTAMASE-RELATED DOMAIN-CONTAINING PROTEIN"/>
    <property type="match status" value="1"/>
</dbReference>
<name>A0A3N0C3K3_9MICC</name>